<evidence type="ECO:0000256" key="1">
    <source>
        <dbReference type="SAM" id="MobiDB-lite"/>
    </source>
</evidence>
<reference evidence="2 3" key="1">
    <citation type="submission" date="2015-01" db="EMBL/GenBank/DDBJ databases">
        <title>Evolution of Trichinella species and genotypes.</title>
        <authorList>
            <person name="Korhonen P.K."/>
            <person name="Edoardo P."/>
            <person name="Giuseppe L.R."/>
            <person name="Gasser R.B."/>
        </authorList>
    </citation>
    <scope>NUCLEOTIDE SEQUENCE [LARGE SCALE GENOMIC DNA]</scope>
    <source>
        <strain evidence="2">ISS3</strain>
    </source>
</reference>
<dbReference type="CDD" id="cd09272">
    <property type="entry name" value="RNase_HI_RT_Ty1"/>
    <property type="match status" value="1"/>
</dbReference>
<protein>
    <recommendedName>
        <fullName evidence="4">Retrovirus-related Pol polyprotein from transposon TNT 1-94</fullName>
    </recommendedName>
</protein>
<evidence type="ECO:0000313" key="2">
    <source>
        <dbReference type="EMBL" id="KRY26949.1"/>
    </source>
</evidence>
<proteinExistence type="predicted"/>
<dbReference type="InParanoid" id="A0A0V1AQ82"/>
<comment type="caution">
    <text evidence="2">The sequence shown here is derived from an EMBL/GenBank/DDBJ whole genome shotgun (WGS) entry which is preliminary data.</text>
</comment>
<evidence type="ECO:0008006" key="4">
    <source>
        <dbReference type="Google" id="ProtNLM"/>
    </source>
</evidence>
<dbReference type="EMBL" id="JYDH01000305">
    <property type="protein sequence ID" value="KRY26949.1"/>
    <property type="molecule type" value="Genomic_DNA"/>
</dbReference>
<dbReference type="OrthoDB" id="413361at2759"/>
<accession>A0A0V1AQ82</accession>
<gene>
    <name evidence="2" type="ORF">T01_10506</name>
</gene>
<feature type="region of interest" description="Disordered" evidence="1">
    <location>
        <begin position="40"/>
        <end position="74"/>
    </location>
</feature>
<feature type="compositionally biased region" description="Polar residues" evidence="1">
    <location>
        <begin position="54"/>
        <end position="73"/>
    </location>
</feature>
<dbReference type="Proteomes" id="UP000054776">
    <property type="component" value="Unassembled WGS sequence"/>
</dbReference>
<sequence length="110" mass="12686">MPRSAGNQGNKRTVALSSTEAEYMALSEVCKEAVHLKRKDRRNNRHKQVMANKVHSNWQGTQYSTREANTSTSDTKDKIIMDALKLARNPVFHARSKHIDIRYWFTAKVQ</sequence>
<keyword evidence="3" id="KW-1185">Reference proteome</keyword>
<name>A0A0V1AQ82_TRISP</name>
<organism evidence="2 3">
    <name type="scientific">Trichinella spiralis</name>
    <name type="common">Trichina worm</name>
    <dbReference type="NCBI Taxonomy" id="6334"/>
    <lineage>
        <taxon>Eukaryota</taxon>
        <taxon>Metazoa</taxon>
        <taxon>Ecdysozoa</taxon>
        <taxon>Nematoda</taxon>
        <taxon>Enoplea</taxon>
        <taxon>Dorylaimia</taxon>
        <taxon>Trichinellida</taxon>
        <taxon>Trichinellidae</taxon>
        <taxon>Trichinella</taxon>
    </lineage>
</organism>
<dbReference type="AlphaFoldDB" id="A0A0V1AQ82"/>
<evidence type="ECO:0000313" key="3">
    <source>
        <dbReference type="Proteomes" id="UP000054776"/>
    </source>
</evidence>